<dbReference type="GO" id="GO:0016491">
    <property type="term" value="F:oxidoreductase activity"/>
    <property type="evidence" value="ECO:0007669"/>
    <property type="project" value="UniProtKB-KW"/>
</dbReference>
<dbReference type="Proteomes" id="UP000198418">
    <property type="component" value="Unassembled WGS sequence"/>
</dbReference>
<dbReference type="PANTHER" id="PTHR43157">
    <property type="entry name" value="PHOSPHATIDYLINOSITOL-GLYCAN BIOSYNTHESIS CLASS F PROTEIN-RELATED"/>
    <property type="match status" value="1"/>
</dbReference>
<dbReference type="InterPro" id="IPR002347">
    <property type="entry name" value="SDR_fam"/>
</dbReference>
<dbReference type="PROSITE" id="PS00061">
    <property type="entry name" value="ADH_SHORT"/>
    <property type="match status" value="1"/>
</dbReference>
<reference evidence="4" key="1">
    <citation type="submission" date="2017-06" db="EMBL/GenBank/DDBJ databases">
        <authorList>
            <person name="Varghese N."/>
            <person name="Submissions S."/>
        </authorList>
    </citation>
    <scope>NUCLEOTIDE SEQUENCE [LARGE SCALE GENOMIC DNA]</scope>
    <source>
        <strain evidence="4">DSM 137</strain>
    </source>
</reference>
<gene>
    <name evidence="3" type="ORF">SAMN06265338_101898</name>
</gene>
<evidence type="ECO:0000256" key="2">
    <source>
        <dbReference type="RuleBase" id="RU000363"/>
    </source>
</evidence>
<evidence type="ECO:0000313" key="3">
    <source>
        <dbReference type="EMBL" id="SNB60722.1"/>
    </source>
</evidence>
<comment type="similarity">
    <text evidence="2">Belongs to the short-chain dehydrogenases/reductases (SDR) family.</text>
</comment>
<dbReference type="PRINTS" id="PR00080">
    <property type="entry name" value="SDRFAMILY"/>
</dbReference>
<keyword evidence="1" id="KW-0560">Oxidoreductase</keyword>
<dbReference type="InterPro" id="IPR020904">
    <property type="entry name" value="Sc_DH/Rdtase_CS"/>
</dbReference>
<evidence type="ECO:0000256" key="1">
    <source>
        <dbReference type="ARBA" id="ARBA00023002"/>
    </source>
</evidence>
<dbReference type="PANTHER" id="PTHR43157:SF31">
    <property type="entry name" value="PHOSPHATIDYLINOSITOL-GLYCAN BIOSYNTHESIS CLASS F PROTEIN"/>
    <property type="match status" value="1"/>
</dbReference>
<evidence type="ECO:0000313" key="4">
    <source>
        <dbReference type="Proteomes" id="UP000198418"/>
    </source>
</evidence>
<dbReference type="RefSeq" id="WP_088519313.1">
    <property type="nucleotide sequence ID" value="NZ_FYDG01000001.1"/>
</dbReference>
<sequence>MTGWTARLMPMQTGRLAVVTGATGGLGYETALALAAAGAEVVLTGRSPAKGADALARLRAAHPKANVRFARLDVASLASVAAFAEDMRAAGRGVDLLVNNAGIMAPPDRHVTEDGFELQFATNVLGHFALAARLAPLLRQRPGARVINVGSLAAHWGEVDLSDLQSERGYAGLKVYGMTKLAALMWALELQRRSAAAGWGVAAMAAHPGVARTDIIGNGVASRGAAAALWRVAKYVIQPLNPSAATGASHILFAATAVEARGGGYYGPSRVFETRGPPGAAHFPPAALDATVAAGLWDALERLAGVGFG</sequence>
<dbReference type="EMBL" id="FYDG01000001">
    <property type="protein sequence ID" value="SNB60722.1"/>
    <property type="molecule type" value="Genomic_DNA"/>
</dbReference>
<dbReference type="AlphaFoldDB" id="A0A212QMW0"/>
<dbReference type="SUPFAM" id="SSF51735">
    <property type="entry name" value="NAD(P)-binding Rossmann-fold domains"/>
    <property type="match status" value="1"/>
</dbReference>
<dbReference type="PRINTS" id="PR00081">
    <property type="entry name" value="GDHRDH"/>
</dbReference>
<keyword evidence="4" id="KW-1185">Reference proteome</keyword>
<dbReference type="OrthoDB" id="109589at2"/>
<dbReference type="Gene3D" id="3.40.50.720">
    <property type="entry name" value="NAD(P)-binding Rossmann-like Domain"/>
    <property type="match status" value="1"/>
</dbReference>
<protein>
    <submittedName>
        <fullName evidence="3">NADP-dependent 3-hydroxy acid dehydrogenase YdfG</fullName>
    </submittedName>
</protein>
<name>A0A212QMW0_RHOAC</name>
<dbReference type="NCBIfam" id="NF004846">
    <property type="entry name" value="PRK06197.1"/>
    <property type="match status" value="1"/>
</dbReference>
<proteinExistence type="inferred from homology"/>
<accession>A0A212QMW0</accession>
<dbReference type="InterPro" id="IPR036291">
    <property type="entry name" value="NAD(P)-bd_dom_sf"/>
</dbReference>
<dbReference type="NCBIfam" id="NF004513">
    <property type="entry name" value="PRK05854.1"/>
    <property type="match status" value="1"/>
</dbReference>
<dbReference type="Pfam" id="PF00106">
    <property type="entry name" value="adh_short"/>
    <property type="match status" value="1"/>
</dbReference>
<organism evidence="3 4">
    <name type="scientific">Rhodoblastus acidophilus</name>
    <name type="common">Rhodopseudomonas acidophila</name>
    <dbReference type="NCBI Taxonomy" id="1074"/>
    <lineage>
        <taxon>Bacteria</taxon>
        <taxon>Pseudomonadati</taxon>
        <taxon>Pseudomonadota</taxon>
        <taxon>Alphaproteobacteria</taxon>
        <taxon>Hyphomicrobiales</taxon>
        <taxon>Rhodoblastaceae</taxon>
        <taxon>Rhodoblastus</taxon>
    </lineage>
</organism>